<dbReference type="Proteomes" id="UP001168338">
    <property type="component" value="Unassembled WGS sequence"/>
</dbReference>
<sequence length="169" mass="18360">MNGMLRGDAGAAIVGRRFPTIAANSLAGDMVTLPDAAKGLVALVAVAFVRRAQEQIDSWTDRFTAAFGDNPRCTVYEVPMMDGLMARVFSGSIDAGMRGGIPPAQHSHVITYYGDLDPYLRDLGIDDRNLAFVYLLDREGIIRWSGRGFATPERLEDMVEVARALLVPG</sequence>
<dbReference type="RefSeq" id="WP_301662956.1">
    <property type="nucleotide sequence ID" value="NZ_VCYH01000002.1"/>
</dbReference>
<dbReference type="PANTHER" id="PTHR28106">
    <property type="entry name" value="MITOCHONDRIAL ATPASE COMPLEX SUBUNIT ATP10"/>
    <property type="match status" value="1"/>
</dbReference>
<evidence type="ECO:0000313" key="2">
    <source>
        <dbReference type="Proteomes" id="UP001168338"/>
    </source>
</evidence>
<name>A0ABT8M7G6_9EURY</name>
<accession>A0ABT8M7G6</accession>
<dbReference type="InterPro" id="IPR007849">
    <property type="entry name" value="ATP10"/>
</dbReference>
<keyword evidence="2" id="KW-1185">Reference proteome</keyword>
<organism evidence="1 2">
    <name type="scientific">Methanoculleus frigidifontis</name>
    <dbReference type="NCBI Taxonomy" id="2584085"/>
    <lineage>
        <taxon>Archaea</taxon>
        <taxon>Methanobacteriati</taxon>
        <taxon>Methanobacteriota</taxon>
        <taxon>Stenosarchaea group</taxon>
        <taxon>Methanomicrobia</taxon>
        <taxon>Methanomicrobiales</taxon>
        <taxon>Methanomicrobiaceae</taxon>
        <taxon>Methanoculleus</taxon>
    </lineage>
</organism>
<protein>
    <recommendedName>
        <fullName evidence="3">ATP10 protein</fullName>
    </recommendedName>
</protein>
<evidence type="ECO:0008006" key="3">
    <source>
        <dbReference type="Google" id="ProtNLM"/>
    </source>
</evidence>
<dbReference type="Pfam" id="PF05176">
    <property type="entry name" value="ATP-synt_10"/>
    <property type="match status" value="1"/>
</dbReference>
<dbReference type="PANTHER" id="PTHR28106:SF1">
    <property type="entry name" value="MITOCHONDRIAL ATPASE COMPLEX SUBUNIT ATP10"/>
    <property type="match status" value="1"/>
</dbReference>
<reference evidence="1" key="1">
    <citation type="submission" date="2019-05" db="EMBL/GenBank/DDBJ databases">
        <title>Methanoculleus sp. FWC-SCC1, a methanogenic archaeon isolated from deep marine cold seep.</title>
        <authorList>
            <person name="Chen Y.-W."/>
            <person name="Chen S.-C."/>
            <person name="Teng N.-H."/>
            <person name="Lai M.-C."/>
        </authorList>
    </citation>
    <scope>NUCLEOTIDE SEQUENCE</scope>
    <source>
        <strain evidence="1">FWC-SCC1</strain>
    </source>
</reference>
<evidence type="ECO:0000313" key="1">
    <source>
        <dbReference type="EMBL" id="MDN7023870.1"/>
    </source>
</evidence>
<dbReference type="EMBL" id="VCYH01000002">
    <property type="protein sequence ID" value="MDN7023870.1"/>
    <property type="molecule type" value="Genomic_DNA"/>
</dbReference>
<gene>
    <name evidence="1" type="ORF">FGU65_03010</name>
</gene>
<comment type="caution">
    <text evidence="1">The sequence shown here is derived from an EMBL/GenBank/DDBJ whole genome shotgun (WGS) entry which is preliminary data.</text>
</comment>
<proteinExistence type="predicted"/>